<dbReference type="Proteomes" id="UP001154114">
    <property type="component" value="Chromosome 2"/>
</dbReference>
<evidence type="ECO:0000256" key="6">
    <source>
        <dbReference type="ARBA" id="ARBA00022825"/>
    </source>
</evidence>
<dbReference type="InterPro" id="IPR050430">
    <property type="entry name" value="Peptidase_S1"/>
</dbReference>
<dbReference type="Gene3D" id="2.40.10.10">
    <property type="entry name" value="Trypsin-like serine proteases"/>
    <property type="match status" value="1"/>
</dbReference>
<keyword evidence="14" id="KW-1185">Reference proteome</keyword>
<evidence type="ECO:0000256" key="3">
    <source>
        <dbReference type="ARBA" id="ARBA00022525"/>
    </source>
</evidence>
<comment type="subcellular location">
    <subcellularLocation>
        <location evidence="1">Secreted</location>
    </subcellularLocation>
</comment>
<dbReference type="InterPro" id="IPR018114">
    <property type="entry name" value="TRYPSIN_HIS"/>
</dbReference>
<evidence type="ECO:0000256" key="10">
    <source>
        <dbReference type="RuleBase" id="RU363034"/>
    </source>
</evidence>
<dbReference type="GO" id="GO:0016485">
    <property type="term" value="P:protein processing"/>
    <property type="evidence" value="ECO:0007669"/>
    <property type="project" value="UniProtKB-ARBA"/>
</dbReference>
<evidence type="ECO:0000313" key="13">
    <source>
        <dbReference type="EMBL" id="CAD0195008.1"/>
    </source>
</evidence>
<dbReference type="Pfam" id="PF00089">
    <property type="entry name" value="Trypsin"/>
    <property type="match status" value="1"/>
</dbReference>
<keyword evidence="5 10" id="KW-0378">Hydrolase</keyword>
<dbReference type="InterPro" id="IPR001314">
    <property type="entry name" value="Peptidase_S1A"/>
</dbReference>
<evidence type="ECO:0000313" key="14">
    <source>
        <dbReference type="Proteomes" id="UP001154114"/>
    </source>
</evidence>
<keyword evidence="6 10" id="KW-0720">Serine protease</keyword>
<dbReference type="InterPro" id="IPR043504">
    <property type="entry name" value="Peptidase_S1_PA_chymotrypsin"/>
</dbReference>
<dbReference type="GO" id="GO:0004252">
    <property type="term" value="F:serine-type endopeptidase activity"/>
    <property type="evidence" value="ECO:0007669"/>
    <property type="project" value="UniProtKB-EC"/>
</dbReference>
<dbReference type="CDD" id="cd00190">
    <property type="entry name" value="Tryp_SPc"/>
    <property type="match status" value="1"/>
</dbReference>
<protein>
    <recommendedName>
        <fullName evidence="9">trypsin</fullName>
        <ecNumber evidence="9">3.4.21.4</ecNumber>
    </recommendedName>
</protein>
<proteinExistence type="inferred from homology"/>
<dbReference type="EC" id="3.4.21.4" evidence="9"/>
<keyword evidence="11" id="KW-0732">Signal</keyword>
<name>A0A9N8KS65_CHRIL</name>
<dbReference type="OrthoDB" id="9425590at2759"/>
<evidence type="ECO:0000256" key="1">
    <source>
        <dbReference type="ARBA" id="ARBA00004613"/>
    </source>
</evidence>
<dbReference type="PANTHER" id="PTHR24276:SF98">
    <property type="entry name" value="FI18310P1-RELATED"/>
    <property type="match status" value="1"/>
</dbReference>
<comment type="catalytic activity">
    <reaction evidence="8">
        <text>Preferential cleavage: Arg-|-Xaa, Lys-|-Xaa.</text>
        <dbReference type="EC" id="3.4.21.4"/>
    </reaction>
</comment>
<evidence type="ECO:0000259" key="12">
    <source>
        <dbReference type="PROSITE" id="PS50240"/>
    </source>
</evidence>
<dbReference type="GO" id="GO:0005576">
    <property type="term" value="C:extracellular region"/>
    <property type="evidence" value="ECO:0007669"/>
    <property type="project" value="UniProtKB-SubCell"/>
</dbReference>
<dbReference type="PROSITE" id="PS00135">
    <property type="entry name" value="TRYPSIN_SER"/>
    <property type="match status" value="1"/>
</dbReference>
<dbReference type="InterPro" id="IPR033116">
    <property type="entry name" value="TRYPSIN_SER"/>
</dbReference>
<dbReference type="InterPro" id="IPR009003">
    <property type="entry name" value="Peptidase_S1_PA"/>
</dbReference>
<evidence type="ECO:0000256" key="5">
    <source>
        <dbReference type="ARBA" id="ARBA00022801"/>
    </source>
</evidence>
<accession>A0A9N8KS65</accession>
<comment type="similarity">
    <text evidence="2">Belongs to the peptidase S1 family.</text>
</comment>
<dbReference type="PANTHER" id="PTHR24276">
    <property type="entry name" value="POLYSERASE-RELATED"/>
    <property type="match status" value="1"/>
</dbReference>
<evidence type="ECO:0000256" key="4">
    <source>
        <dbReference type="ARBA" id="ARBA00022670"/>
    </source>
</evidence>
<feature type="chain" id="PRO_5040499113" description="trypsin" evidence="11">
    <location>
        <begin position="26"/>
        <end position="264"/>
    </location>
</feature>
<dbReference type="PROSITE" id="PS00134">
    <property type="entry name" value="TRYPSIN_HIS"/>
    <property type="match status" value="1"/>
</dbReference>
<feature type="signal peptide" evidence="11">
    <location>
        <begin position="1"/>
        <end position="25"/>
    </location>
</feature>
<feature type="domain" description="Peptidase S1" evidence="12">
    <location>
        <begin position="33"/>
        <end position="264"/>
    </location>
</feature>
<keyword evidence="4 10" id="KW-0645">Protease</keyword>
<organism evidence="13 14">
    <name type="scientific">Chrysodeixis includens</name>
    <name type="common">Soybean looper</name>
    <name type="synonym">Pseudoplusia includens</name>
    <dbReference type="NCBI Taxonomy" id="689277"/>
    <lineage>
        <taxon>Eukaryota</taxon>
        <taxon>Metazoa</taxon>
        <taxon>Ecdysozoa</taxon>
        <taxon>Arthropoda</taxon>
        <taxon>Hexapoda</taxon>
        <taxon>Insecta</taxon>
        <taxon>Pterygota</taxon>
        <taxon>Neoptera</taxon>
        <taxon>Endopterygota</taxon>
        <taxon>Lepidoptera</taxon>
        <taxon>Glossata</taxon>
        <taxon>Ditrysia</taxon>
        <taxon>Noctuoidea</taxon>
        <taxon>Noctuidae</taxon>
        <taxon>Plusiinae</taxon>
        <taxon>Chrysodeixis</taxon>
    </lineage>
</organism>
<evidence type="ECO:0000256" key="7">
    <source>
        <dbReference type="ARBA" id="ARBA00023157"/>
    </source>
</evidence>
<dbReference type="PRINTS" id="PR00722">
    <property type="entry name" value="CHYMOTRYPSIN"/>
</dbReference>
<sequence>MGGKGSDKKMRVIALLGLCLAAVAAAPKESQRIIGGSTTTIGNYPMMAALLFSWTTSGHRQSCGGTILNNRAVLTAAHCTVGDPVSRWRVRVGSTNANSGGSVHNSQQIINHPNFNSRTADNDVAVIRISGTFSFNNNVRAGSIAGSNYNLGDNQVVWAAGWGRTSAGGSVSEQLRHVQVWTVNQNTCAQRYQSIGRSITANMLCSGWLDVGGRDQCEGDSGGPLFHNRVVVGVCSWGESCALARFPGVNARVSRYTSWIQNNS</sequence>
<gene>
    <name evidence="13" type="ORF">CINC_LOCUS5857</name>
</gene>
<keyword evidence="7" id="KW-1015">Disulfide bond</keyword>
<dbReference type="SMART" id="SM00020">
    <property type="entry name" value="Tryp_SPc"/>
    <property type="match status" value="1"/>
</dbReference>
<dbReference type="PROSITE" id="PS50240">
    <property type="entry name" value="TRYPSIN_DOM"/>
    <property type="match status" value="1"/>
</dbReference>
<dbReference type="SUPFAM" id="SSF50494">
    <property type="entry name" value="Trypsin-like serine proteases"/>
    <property type="match status" value="1"/>
</dbReference>
<dbReference type="FunFam" id="2.40.10.10:FF:000047">
    <property type="entry name" value="Trypsin eta"/>
    <property type="match status" value="1"/>
</dbReference>
<dbReference type="AlphaFoldDB" id="A0A9N8KS65"/>
<keyword evidence="3" id="KW-0964">Secreted</keyword>
<evidence type="ECO:0000256" key="11">
    <source>
        <dbReference type="SAM" id="SignalP"/>
    </source>
</evidence>
<evidence type="ECO:0000256" key="9">
    <source>
        <dbReference type="ARBA" id="ARBA00038868"/>
    </source>
</evidence>
<dbReference type="EMBL" id="LR824005">
    <property type="protein sequence ID" value="CAD0195008.1"/>
    <property type="molecule type" value="Genomic_DNA"/>
</dbReference>
<evidence type="ECO:0000256" key="8">
    <source>
        <dbReference type="ARBA" id="ARBA00036320"/>
    </source>
</evidence>
<evidence type="ECO:0000256" key="2">
    <source>
        <dbReference type="ARBA" id="ARBA00007664"/>
    </source>
</evidence>
<reference evidence="13" key="1">
    <citation type="submission" date="2021-12" db="EMBL/GenBank/DDBJ databases">
        <authorList>
            <person name="King R."/>
        </authorList>
    </citation>
    <scope>NUCLEOTIDE SEQUENCE</scope>
</reference>
<dbReference type="InterPro" id="IPR001254">
    <property type="entry name" value="Trypsin_dom"/>
</dbReference>